<dbReference type="FunFam" id="1.25.10.10:FF:000435">
    <property type="entry name" value="Ubiquitin ligase subunit"/>
    <property type="match status" value="1"/>
</dbReference>
<evidence type="ECO:0000256" key="1">
    <source>
        <dbReference type="ARBA" id="ARBA00010547"/>
    </source>
</evidence>
<dbReference type="PANTHER" id="PTHR12827:SF3">
    <property type="entry name" value="ANAPHASE-PROMOTING COMPLEX SUBUNIT 1"/>
    <property type="match status" value="1"/>
</dbReference>
<comment type="similarity">
    <text evidence="1">Belongs to the APC1 family.</text>
</comment>
<reference evidence="6 7" key="1">
    <citation type="submission" date="2020-07" db="EMBL/GenBank/DDBJ databases">
        <title>The yeast mating-type switching endonuclease HO is a domesticated member of an unorthodox homing genetic element family.</title>
        <authorList>
            <person name="Coughlan A.Y."/>
            <person name="Lombardi L."/>
            <person name="Braun-Galleani S."/>
            <person name="Martos A.R."/>
            <person name="Galeote V."/>
            <person name="Bigey F."/>
            <person name="Dequin S."/>
            <person name="Byrne K.P."/>
            <person name="Wolfe K.H."/>
        </authorList>
    </citation>
    <scope>NUCLEOTIDE SEQUENCE [LARGE SCALE GENOMIC DNA]</scope>
    <source>
        <strain evidence="6 7">NRRL Y-6702</strain>
    </source>
</reference>
<keyword evidence="3" id="KW-0498">Mitosis</keyword>
<dbReference type="EMBL" id="CP058610">
    <property type="protein sequence ID" value="QLG74147.1"/>
    <property type="molecule type" value="Genomic_DNA"/>
</dbReference>
<accession>A0A7H9B6F1</accession>
<feature type="region of interest" description="Disordered" evidence="5">
    <location>
        <begin position="234"/>
        <end position="260"/>
    </location>
</feature>
<gene>
    <name evidence="6" type="ORF">HG535_0G00320</name>
</gene>
<keyword evidence="4" id="KW-0131">Cell cycle</keyword>
<keyword evidence="2" id="KW-0132">Cell division</keyword>
<feature type="region of interest" description="Disordered" evidence="5">
    <location>
        <begin position="1434"/>
        <end position="1458"/>
    </location>
</feature>
<feature type="compositionally biased region" description="Acidic residues" evidence="5">
    <location>
        <begin position="1507"/>
        <end position="1518"/>
    </location>
</feature>
<dbReference type="GO" id="GO:0070979">
    <property type="term" value="P:protein K11-linked ubiquitination"/>
    <property type="evidence" value="ECO:0007669"/>
    <property type="project" value="TreeGrafter"/>
</dbReference>
<name>A0A7H9B6F1_ZYGMR</name>
<dbReference type="GO" id="GO:0031145">
    <property type="term" value="P:anaphase-promoting complex-dependent catabolic process"/>
    <property type="evidence" value="ECO:0007669"/>
    <property type="project" value="TreeGrafter"/>
</dbReference>
<feature type="compositionally biased region" description="Acidic residues" evidence="5">
    <location>
        <begin position="1481"/>
        <end position="1496"/>
    </location>
</feature>
<dbReference type="OrthoDB" id="26401at2759"/>
<dbReference type="GO" id="GO:0007091">
    <property type="term" value="P:metaphase/anaphase transition of mitotic cell cycle"/>
    <property type="evidence" value="ECO:0007669"/>
    <property type="project" value="TreeGrafter"/>
</dbReference>
<feature type="compositionally biased region" description="Basic residues" evidence="5">
    <location>
        <begin position="1436"/>
        <end position="1447"/>
    </location>
</feature>
<dbReference type="PANTHER" id="PTHR12827">
    <property type="entry name" value="MEIOTIC CHECKPOINT REGULATOR TSG24 FAMILY MEMBER"/>
    <property type="match status" value="1"/>
</dbReference>
<evidence type="ECO:0000256" key="5">
    <source>
        <dbReference type="SAM" id="MobiDB-lite"/>
    </source>
</evidence>
<organism evidence="6 7">
    <name type="scientific">Zygotorulaspora mrakii</name>
    <name type="common">Zygosaccharomyces mrakii</name>
    <dbReference type="NCBI Taxonomy" id="42260"/>
    <lineage>
        <taxon>Eukaryota</taxon>
        <taxon>Fungi</taxon>
        <taxon>Dikarya</taxon>
        <taxon>Ascomycota</taxon>
        <taxon>Saccharomycotina</taxon>
        <taxon>Saccharomycetes</taxon>
        <taxon>Saccharomycetales</taxon>
        <taxon>Saccharomycetaceae</taxon>
        <taxon>Zygotorulaspora</taxon>
    </lineage>
</organism>
<dbReference type="RefSeq" id="XP_037145872.1">
    <property type="nucleotide sequence ID" value="XM_037289977.1"/>
</dbReference>
<dbReference type="Gene3D" id="1.25.10.10">
    <property type="entry name" value="Leucine-rich Repeat Variant"/>
    <property type="match status" value="1"/>
</dbReference>
<evidence type="ECO:0000313" key="7">
    <source>
        <dbReference type="Proteomes" id="UP000509704"/>
    </source>
</evidence>
<dbReference type="Proteomes" id="UP000509704">
    <property type="component" value="Chromosome 7"/>
</dbReference>
<dbReference type="GO" id="GO:0051301">
    <property type="term" value="P:cell division"/>
    <property type="evidence" value="ECO:0007669"/>
    <property type="project" value="UniProtKB-KW"/>
</dbReference>
<evidence type="ECO:0000256" key="4">
    <source>
        <dbReference type="ARBA" id="ARBA00023306"/>
    </source>
</evidence>
<evidence type="ECO:0000256" key="2">
    <source>
        <dbReference type="ARBA" id="ARBA00022618"/>
    </source>
</evidence>
<dbReference type="GO" id="GO:0005680">
    <property type="term" value="C:anaphase-promoting complex"/>
    <property type="evidence" value="ECO:0007669"/>
    <property type="project" value="InterPro"/>
</dbReference>
<dbReference type="GeneID" id="59237930"/>
<feature type="region of interest" description="Disordered" evidence="5">
    <location>
        <begin position="1470"/>
        <end position="1530"/>
    </location>
</feature>
<evidence type="ECO:0000313" key="6">
    <source>
        <dbReference type="EMBL" id="QLG74147.1"/>
    </source>
</evidence>
<feature type="region of interest" description="Disordered" evidence="5">
    <location>
        <begin position="283"/>
        <end position="317"/>
    </location>
</feature>
<evidence type="ECO:0000256" key="3">
    <source>
        <dbReference type="ARBA" id="ARBA00022776"/>
    </source>
</evidence>
<keyword evidence="7" id="KW-1185">Reference proteome</keyword>
<dbReference type="InterPro" id="IPR011989">
    <property type="entry name" value="ARM-like"/>
</dbReference>
<sequence length="1788" mass="202891">MNHVLLSPFTDSENSKTLNSLSPADFISSLSSNLGKGATSTRLVDSDATVNFYNSSNDRGDIWVTPDRRTVEWCVDDQCIRRFHYDNDVIKANFVDFATCNDCLVIVLQDMAHVYYIAKGDSTTVCFPFPVSNAFWCLQGIVLERKLPGNVEFYDLSDLDIQHRFITLSDPMAPFGHIEFSNKEKDGKSFKKLQNLSMLAFPSGENYHIAVLFDHVELKLHFYYTQLRLNSKNNDSASTVLNSPDSRKESRLDNVSSVSNSTKNLRKVSILNRRAASVNMTQDINDSSVLLPSGKKNQDSQPLPPSHSYPHNTRRTASATLDRMSGATSMAAASPNIDFSLNQNQQNLQPSHMPAQTQMHIQHQGQQFDQHQNQIESLSQAITSKADVTLTKISSMTLPHRISNDPSIKLKCIPIRFEDKEGIAIFDPKTRFSKIWLIDLLPEIINSISFKVYGNSPPNLIRLLSFNVDGVITDIFPYISSFLCGTLAIVFESHNELCLYNPFIDLSSPKEALNERICFISEKRMVKNKFQPTGIVPEYPKKDLQCLPTLFPLPKRSLVKHCFGAMKWICSPIVLFSVIFSWQSLMSKSQPERKIDISGSEFSAFSTVFELLILKSEKENCELEKTNGTQAFKYLDKLDLKTYLPKIIMGLHLIREELCLNILCKDDITRLGDFLSFFTSKMNWPLSWREYYGSQNYSADDIEPLIGVFAHPLDEPPSIMRSLYSITENSYLSVTPFISFSRLVEMDSEIDQIVTPQSYKILRLYEMIRAPNYSDQFLLEVLTNLKIEKEDIELYPIGIITPLKKMLQRVEDRLSQAGSSVNLSVIKRHDLKRYVGAIKHIANEIEIAFENNAQISKIVPGGFKNYSMSKPRDIFTILSDVVKSSRHFNTEKGLVTDNFQYTDDFDEGHTLKSNAALIFSEDRRFNDALTLLIYYKPHNVQFFSVASDYRKILKQKKNIARILSIRTCLSGLGLGAVTYSTEKPLATQKWMKPQLNFTYLFPDGTKISMEYTELDKEILDWGEFHGGVSSGLRISRKAKGINGSWIAFNNPKVLDAQQGGFLLGLGLNGHLRGLEEWHVYNYLSPKKTHVSIGLLLGMSASMKGTMDLKLTKVLSVHIVALLPPGSSDLNINLKVQTAGIIGIGLLYLMSHHRRMSELLYSQLTSLIIVNDEQVCDESYRIAAGISLGLINLGSGENFNSIKRGPNMTDQDESLEQISTSKTGPDEKLINGLLQILTECHDSEQDWIPENSQISAAIALILIFLKTKNHSIANTIRPNLKSMHMNFLPHIFMYREMAFHMIMWQTIGKDLDYLLEGLEDHIEPNVNTDNLPTYYIISARALSMGIKYASTGNLDMRNVLIHLIDRFLPFYQYPGDNRLDFRLTIIGINVLVNVLLVSVSLIMCGSGDLQVFRRIRYLHEVVSGKHSDLFKSYRGTQKNKKKVRKSSRRSASSGREFAVDDMDIEVEEDDVELERQHQGNDTGEEDEENEEYIEEESAFAPGENSESLSDEGSERDEDTTGLGSQGNDKKDDENHYAKFLASTMSLGFLFFGSGQYALRTSDHESISYLIISTLPTYMSTPPLQETKYFWSMAVEPRCLMFRDAKTEMPINDVFFQLKACFNEDILEEKNLKAPCLLPDIRKIQSLKVSDPNYYPLEISFGEKLKATDFFKTGSIVYIQRREQSNLADYGSNIESTQSVTNIQEALRKKMENNSQTVGNKECYSNIGDKLMEDLNLNDTTMIELETLTNERDVFTNDTRTYDLDMLCSDANSGDISEFHLEIWRKKHCA</sequence>
<dbReference type="KEGG" id="zmk:HG535_0G00320"/>
<proteinExistence type="inferred from homology"/>
<feature type="compositionally biased region" description="Polar residues" evidence="5">
    <location>
        <begin position="234"/>
        <end position="244"/>
    </location>
</feature>
<dbReference type="GO" id="GO:0060090">
    <property type="term" value="F:molecular adaptor activity"/>
    <property type="evidence" value="ECO:0007669"/>
    <property type="project" value="TreeGrafter"/>
</dbReference>
<protein>
    <submittedName>
        <fullName evidence="6">Uncharacterized protein</fullName>
    </submittedName>
</protein>
<dbReference type="InterPro" id="IPR024990">
    <property type="entry name" value="Apc1"/>
</dbReference>